<sequence length="231" mass="24463">MRPPSCEVCGVDFDDTADRLVTFVLEPGSGRSTAARAERAVEHPENQGWFCGVHVEAARALAATATLAEAVRAMRSGDANRMPDPSPPTTELAGPSWEAVAQRLRSALPALAAAIGLEGVRPVTESTREWTPMDGAEPPWCPYIDRVTTVIEREGASVRLVVERAHWNDDEIARADVRLAVDAPGVAASVSVARGPGDGSVGDVRGVDSLPEGARSLVRDALSAPQPRLED</sequence>
<organism evidence="2 3">
    <name type="scientific">Microcella pacifica</name>
    <dbReference type="NCBI Taxonomy" id="2591847"/>
    <lineage>
        <taxon>Bacteria</taxon>
        <taxon>Bacillati</taxon>
        <taxon>Actinomycetota</taxon>
        <taxon>Actinomycetes</taxon>
        <taxon>Micrococcales</taxon>
        <taxon>Microbacteriaceae</taxon>
        <taxon>Microcella</taxon>
    </lineage>
</organism>
<dbReference type="OrthoDB" id="5144723at2"/>
<feature type="region of interest" description="Disordered" evidence="1">
    <location>
        <begin position="76"/>
        <end position="95"/>
    </location>
</feature>
<reference evidence="2 3" key="1">
    <citation type="submission" date="2019-06" db="EMBL/GenBank/DDBJ databases">
        <authorList>
            <person name="De-Chao Zhang Q."/>
        </authorList>
    </citation>
    <scope>NUCLEOTIDE SEQUENCE [LARGE SCALE GENOMIC DNA]</scope>
    <source>
        <strain evidence="2 3">KN1116</strain>
    </source>
</reference>
<evidence type="ECO:0000313" key="2">
    <source>
        <dbReference type="EMBL" id="NHF64069.1"/>
    </source>
</evidence>
<proteinExistence type="predicted"/>
<dbReference type="AlphaFoldDB" id="A0A9E5ML31"/>
<keyword evidence="3" id="KW-1185">Reference proteome</keyword>
<reference evidence="2 3" key="2">
    <citation type="submission" date="2020-03" db="EMBL/GenBank/DDBJ databases">
        <title>Chryseoglobus sp. isolated from a deep-sea seamount.</title>
        <authorList>
            <person name="Zhang D.-C."/>
        </authorList>
    </citation>
    <scope>NUCLEOTIDE SEQUENCE [LARGE SCALE GENOMIC DNA]</scope>
    <source>
        <strain evidence="2 3">KN1116</strain>
    </source>
</reference>
<dbReference type="RefSeq" id="WP_152584222.1">
    <property type="nucleotide sequence ID" value="NZ_VIKT02000032.1"/>
</dbReference>
<name>A0A9E5ML31_9MICO</name>
<dbReference type="Proteomes" id="UP000818266">
    <property type="component" value="Unassembled WGS sequence"/>
</dbReference>
<gene>
    <name evidence="2" type="ORF">FK219_012635</name>
</gene>
<evidence type="ECO:0000256" key="1">
    <source>
        <dbReference type="SAM" id="MobiDB-lite"/>
    </source>
</evidence>
<accession>A0A9E5ML31</accession>
<dbReference type="EMBL" id="VIKT02000032">
    <property type="protein sequence ID" value="NHF64069.1"/>
    <property type="molecule type" value="Genomic_DNA"/>
</dbReference>
<comment type="caution">
    <text evidence="2">The sequence shown here is derived from an EMBL/GenBank/DDBJ whole genome shotgun (WGS) entry which is preliminary data.</text>
</comment>
<evidence type="ECO:0000313" key="3">
    <source>
        <dbReference type="Proteomes" id="UP000818266"/>
    </source>
</evidence>
<protein>
    <submittedName>
        <fullName evidence="2">Uncharacterized protein</fullName>
    </submittedName>
</protein>